<dbReference type="EMBL" id="JAPCID010000014">
    <property type="protein sequence ID" value="MDA0138202.1"/>
    <property type="molecule type" value="Genomic_DNA"/>
</dbReference>
<dbReference type="Proteomes" id="UP001147700">
    <property type="component" value="Unassembled WGS sequence"/>
</dbReference>
<gene>
    <name evidence="1" type="ORF">OJ962_11885</name>
</gene>
<comment type="caution">
    <text evidence="1">The sequence shown here is derived from an EMBL/GenBank/DDBJ whole genome shotgun (WGS) entry which is preliminary data.</text>
</comment>
<sequence length="132" mass="14674">MHIAHRHALCHARTVTQTNRLLSKRFAGKLARVRIGESGEGRRSMSGQIGAEMGQLDALRKKFDQEAVNVSQLTSSIGSQMGSTWWKGPAADRFRSEWESTFQPTLRQLEQALREASGEIARRHTALTQAGS</sequence>
<reference evidence="1" key="1">
    <citation type="submission" date="2022-10" db="EMBL/GenBank/DDBJ databases">
        <title>The WGS of Solirubrobacter sp. CPCC 204708.</title>
        <authorList>
            <person name="Jiang Z."/>
        </authorList>
    </citation>
    <scope>NUCLEOTIDE SEQUENCE</scope>
    <source>
        <strain evidence="1">CPCC 204708</strain>
    </source>
</reference>
<keyword evidence="2" id="KW-1185">Reference proteome</keyword>
<dbReference type="InterPro" id="IPR036689">
    <property type="entry name" value="ESAT-6-like_sf"/>
</dbReference>
<dbReference type="RefSeq" id="WP_270006356.1">
    <property type="nucleotide sequence ID" value="NZ_JAPCID010000014.1"/>
</dbReference>
<name>A0ABT4RI27_9ACTN</name>
<evidence type="ECO:0000313" key="1">
    <source>
        <dbReference type="EMBL" id="MDA0138202.1"/>
    </source>
</evidence>
<protein>
    <submittedName>
        <fullName evidence="1">WXG100 family type VII secretion target</fullName>
    </submittedName>
</protein>
<accession>A0ABT4RI27</accession>
<dbReference type="Gene3D" id="1.10.287.1060">
    <property type="entry name" value="ESAT-6-like"/>
    <property type="match status" value="1"/>
</dbReference>
<evidence type="ECO:0000313" key="2">
    <source>
        <dbReference type="Proteomes" id="UP001147700"/>
    </source>
</evidence>
<organism evidence="1 2">
    <name type="scientific">Solirubrobacter deserti</name>
    <dbReference type="NCBI Taxonomy" id="2282478"/>
    <lineage>
        <taxon>Bacteria</taxon>
        <taxon>Bacillati</taxon>
        <taxon>Actinomycetota</taxon>
        <taxon>Thermoleophilia</taxon>
        <taxon>Solirubrobacterales</taxon>
        <taxon>Solirubrobacteraceae</taxon>
        <taxon>Solirubrobacter</taxon>
    </lineage>
</organism>
<proteinExistence type="predicted"/>
<dbReference type="SUPFAM" id="SSF140453">
    <property type="entry name" value="EsxAB dimer-like"/>
    <property type="match status" value="1"/>
</dbReference>